<evidence type="ECO:0000313" key="3">
    <source>
        <dbReference type="Proteomes" id="UP000317894"/>
    </source>
</evidence>
<dbReference type="Gene3D" id="3.40.50.1820">
    <property type="entry name" value="alpha/beta hydrolase"/>
    <property type="match status" value="1"/>
</dbReference>
<keyword evidence="3" id="KW-1185">Reference proteome</keyword>
<dbReference type="PANTHER" id="PTHR43798">
    <property type="entry name" value="MONOACYLGLYCEROL LIPASE"/>
    <property type="match status" value="1"/>
</dbReference>
<dbReference type="Pfam" id="PF12146">
    <property type="entry name" value="Hydrolase_4"/>
    <property type="match status" value="1"/>
</dbReference>
<dbReference type="GO" id="GO:0046464">
    <property type="term" value="P:acylglycerol catabolic process"/>
    <property type="evidence" value="ECO:0007669"/>
    <property type="project" value="TreeGrafter"/>
</dbReference>
<dbReference type="Proteomes" id="UP000317894">
    <property type="component" value="Unassembled WGS sequence"/>
</dbReference>
<dbReference type="EMBL" id="VJWA01000001">
    <property type="protein sequence ID" value="TRW18300.1"/>
    <property type="molecule type" value="Genomic_DNA"/>
</dbReference>
<dbReference type="GO" id="GO:0016020">
    <property type="term" value="C:membrane"/>
    <property type="evidence" value="ECO:0007669"/>
    <property type="project" value="TreeGrafter"/>
</dbReference>
<evidence type="ECO:0000259" key="1">
    <source>
        <dbReference type="Pfam" id="PF12146"/>
    </source>
</evidence>
<sequence>MMDCAITRSPGTTTQAPLATLCGHRRSPIGRRMLAAPDQRRCLPDGMGVEMRTMRDGWGVRSAMRAGDGAAGSVLVLNGRGDFMEKYAELIHDLSGRGYGVASFDWRGQGGSGRLLGDARGHASDFAPWLGDLAEQVAWFRATLPPPYYAVAHSMGAHLLLRHLSRHPDFARAVLLSPMVGLQAAPIGPWLARHVAALACALGNGEAYAPGNGALARGLPGTLRQRRLTHDLGRYADEGWWLEQHPEWALGGVTNGWLNAAFASIDALAAPGVPEGIGTPLLILTAEGEALVDNAATVRLAARLPHARVRDFAGAGHELVREIDAIRLPVFEAIAEFLA</sequence>
<dbReference type="PANTHER" id="PTHR43798:SF5">
    <property type="entry name" value="MONOACYLGLYCEROL LIPASE ABHD6"/>
    <property type="match status" value="1"/>
</dbReference>
<reference evidence="2 3" key="1">
    <citation type="submission" date="2019-07" db="EMBL/GenBank/DDBJ databases">
        <title>Novel species isolated from glacier.</title>
        <authorList>
            <person name="Liu Q."/>
            <person name="Xin Y.-H."/>
        </authorList>
    </citation>
    <scope>NUCLEOTIDE SEQUENCE [LARGE SCALE GENOMIC DNA]</scope>
    <source>
        <strain evidence="2 3">LB1R16</strain>
    </source>
</reference>
<dbReference type="AlphaFoldDB" id="A0A552UJE1"/>
<comment type="caution">
    <text evidence="2">The sequence shown here is derived from an EMBL/GenBank/DDBJ whole genome shotgun (WGS) entry which is preliminary data.</text>
</comment>
<dbReference type="SUPFAM" id="SSF53474">
    <property type="entry name" value="alpha/beta-Hydrolases"/>
    <property type="match status" value="1"/>
</dbReference>
<dbReference type="InterPro" id="IPR022742">
    <property type="entry name" value="Hydrolase_4"/>
</dbReference>
<name>A0A552UJE1_9SPHN</name>
<dbReference type="GO" id="GO:0047372">
    <property type="term" value="F:monoacylglycerol lipase activity"/>
    <property type="evidence" value="ECO:0007669"/>
    <property type="project" value="TreeGrafter"/>
</dbReference>
<gene>
    <name evidence="2" type="ORF">FMM06_09465</name>
</gene>
<dbReference type="OrthoDB" id="9788260at2"/>
<organism evidence="2 3">
    <name type="scientific">Glacieibacterium frigidum</name>
    <dbReference type="NCBI Taxonomy" id="2593303"/>
    <lineage>
        <taxon>Bacteria</taxon>
        <taxon>Pseudomonadati</taxon>
        <taxon>Pseudomonadota</taxon>
        <taxon>Alphaproteobacteria</taxon>
        <taxon>Sphingomonadales</taxon>
        <taxon>Sphingosinicellaceae</taxon>
        <taxon>Glacieibacterium</taxon>
    </lineage>
</organism>
<accession>A0A552UJE1</accession>
<feature type="domain" description="Serine aminopeptidase S33" evidence="1">
    <location>
        <begin position="71"/>
        <end position="323"/>
    </location>
</feature>
<proteinExistence type="predicted"/>
<dbReference type="InterPro" id="IPR050266">
    <property type="entry name" value="AB_hydrolase_sf"/>
</dbReference>
<protein>
    <submittedName>
        <fullName evidence="2">Alpha/beta hydrolase</fullName>
    </submittedName>
</protein>
<evidence type="ECO:0000313" key="2">
    <source>
        <dbReference type="EMBL" id="TRW18300.1"/>
    </source>
</evidence>
<dbReference type="InterPro" id="IPR029058">
    <property type="entry name" value="AB_hydrolase_fold"/>
</dbReference>
<keyword evidence="2" id="KW-0378">Hydrolase</keyword>